<name>A0ABT6C8X1_9MICO</name>
<dbReference type="RefSeq" id="WP_275239517.1">
    <property type="nucleotide sequence ID" value="NZ_JARFJC010000042.1"/>
</dbReference>
<dbReference type="Pfam" id="PF05120">
    <property type="entry name" value="GvpG"/>
    <property type="match status" value="1"/>
</dbReference>
<evidence type="ECO:0000313" key="2">
    <source>
        <dbReference type="Proteomes" id="UP001528912"/>
    </source>
</evidence>
<protein>
    <submittedName>
        <fullName evidence="1">Gas vesicle protein GvpG</fullName>
    </submittedName>
</protein>
<comment type="caution">
    <text evidence="1">The sequence shown here is derived from an EMBL/GenBank/DDBJ whole genome shotgun (WGS) entry which is preliminary data.</text>
</comment>
<organism evidence="1 2">
    <name type="scientific">Luteipulveratus flavus</name>
    <dbReference type="NCBI Taxonomy" id="3031728"/>
    <lineage>
        <taxon>Bacteria</taxon>
        <taxon>Bacillati</taxon>
        <taxon>Actinomycetota</taxon>
        <taxon>Actinomycetes</taxon>
        <taxon>Micrococcales</taxon>
        <taxon>Dermacoccaceae</taxon>
        <taxon>Luteipulveratus</taxon>
    </lineage>
</organism>
<keyword evidence="2" id="KW-1185">Reference proteome</keyword>
<gene>
    <name evidence="1" type="ORF">P4R38_10865</name>
</gene>
<reference evidence="1 2" key="1">
    <citation type="submission" date="2023-03" db="EMBL/GenBank/DDBJ databases">
        <title>YIM 133296 draft genome.</title>
        <authorList>
            <person name="Xiong L."/>
        </authorList>
    </citation>
    <scope>NUCLEOTIDE SEQUENCE [LARGE SCALE GENOMIC DNA]</scope>
    <source>
        <strain evidence="1 2">YIM 133296</strain>
    </source>
</reference>
<sequence>MLTTILTLPLMPVRGAVWVADQVRQEAERQMTDPRRVVEQLEAVDHAREDGRLSEAEAAELENELLQRLRGGPGYP</sequence>
<evidence type="ECO:0000313" key="1">
    <source>
        <dbReference type="EMBL" id="MDF8264747.1"/>
    </source>
</evidence>
<dbReference type="Proteomes" id="UP001528912">
    <property type="component" value="Unassembled WGS sequence"/>
</dbReference>
<dbReference type="EMBL" id="JAROAV010000028">
    <property type="protein sequence ID" value="MDF8264747.1"/>
    <property type="molecule type" value="Genomic_DNA"/>
</dbReference>
<dbReference type="InterPro" id="IPR007804">
    <property type="entry name" value="GvpG"/>
</dbReference>
<accession>A0ABT6C8X1</accession>
<proteinExistence type="predicted"/>